<sequence>MALHRTRLGLALLAMAVCAVPPSSAVGLDTPTVDDDTRRQLTVVASTLVQYRSQALVEKGRHDRRHVPTEILGVEIAPRLARVQERAARELENRNRAPVEGGPAFTGARTRLDAARAVRTGDRITLDAVEHTEVRYETGKVTQSVRRRFEFTAVGEAIILTGERVVDPAARPINDPDPR</sequence>
<feature type="chain" id="PRO_5045338623" description="Organic solvent tolerance-like N-terminal domain-containing protein" evidence="1">
    <location>
        <begin position="26"/>
        <end position="179"/>
    </location>
</feature>
<feature type="signal peptide" evidence="1">
    <location>
        <begin position="1"/>
        <end position="25"/>
    </location>
</feature>
<gene>
    <name evidence="2" type="ORF">ACFPZN_15600</name>
</gene>
<name>A0ABW1A055_9ACTN</name>
<organism evidence="2 3">
    <name type="scientific">Actinomadura rugatobispora</name>
    <dbReference type="NCBI Taxonomy" id="1994"/>
    <lineage>
        <taxon>Bacteria</taxon>
        <taxon>Bacillati</taxon>
        <taxon>Actinomycetota</taxon>
        <taxon>Actinomycetes</taxon>
        <taxon>Streptosporangiales</taxon>
        <taxon>Thermomonosporaceae</taxon>
        <taxon>Actinomadura</taxon>
    </lineage>
</organism>
<evidence type="ECO:0000256" key="1">
    <source>
        <dbReference type="SAM" id="SignalP"/>
    </source>
</evidence>
<accession>A0ABW1A055</accession>
<keyword evidence="1" id="KW-0732">Signal</keyword>
<comment type="caution">
    <text evidence="2">The sequence shown here is derived from an EMBL/GenBank/DDBJ whole genome shotgun (WGS) entry which is preliminary data.</text>
</comment>
<dbReference type="Proteomes" id="UP001596074">
    <property type="component" value="Unassembled WGS sequence"/>
</dbReference>
<dbReference type="RefSeq" id="WP_378282673.1">
    <property type="nucleotide sequence ID" value="NZ_JBHSON010000019.1"/>
</dbReference>
<protein>
    <recommendedName>
        <fullName evidence="4">Organic solvent tolerance-like N-terminal domain-containing protein</fullName>
    </recommendedName>
</protein>
<evidence type="ECO:0008006" key="4">
    <source>
        <dbReference type="Google" id="ProtNLM"/>
    </source>
</evidence>
<proteinExistence type="predicted"/>
<dbReference type="EMBL" id="JBHSON010000019">
    <property type="protein sequence ID" value="MFC5747053.1"/>
    <property type="molecule type" value="Genomic_DNA"/>
</dbReference>
<evidence type="ECO:0000313" key="3">
    <source>
        <dbReference type="Proteomes" id="UP001596074"/>
    </source>
</evidence>
<keyword evidence="3" id="KW-1185">Reference proteome</keyword>
<evidence type="ECO:0000313" key="2">
    <source>
        <dbReference type="EMBL" id="MFC5747053.1"/>
    </source>
</evidence>
<reference evidence="3" key="1">
    <citation type="journal article" date="2019" name="Int. J. Syst. Evol. Microbiol.">
        <title>The Global Catalogue of Microorganisms (GCM) 10K type strain sequencing project: providing services to taxonomists for standard genome sequencing and annotation.</title>
        <authorList>
            <consortium name="The Broad Institute Genomics Platform"/>
            <consortium name="The Broad Institute Genome Sequencing Center for Infectious Disease"/>
            <person name="Wu L."/>
            <person name="Ma J."/>
        </authorList>
    </citation>
    <scope>NUCLEOTIDE SEQUENCE [LARGE SCALE GENOMIC DNA]</scope>
    <source>
        <strain evidence="3">KCTC 42087</strain>
    </source>
</reference>